<dbReference type="RefSeq" id="WP_249699353.1">
    <property type="nucleotide sequence ID" value="NZ_JAMFLX010000011.1"/>
</dbReference>
<feature type="domain" description="Anti sigma-E protein RseA N-terminal" evidence="1">
    <location>
        <begin position="11"/>
        <end position="93"/>
    </location>
</feature>
<accession>A0ABT0PFN3</accession>
<dbReference type="Proteomes" id="UP001203338">
    <property type="component" value="Unassembled WGS sequence"/>
</dbReference>
<sequence length="228" mass="24492">MSDASDNAHMRLRESLSALMDGEANELEMRRVLDRLDQDQDLRETAFSYQRIGETIRNEQNAYSGIDLSSSISAALEDEPVPAVEQPAQQKASIQTVRKTGLAANLGRFAIAASVAVATVVGVQTWNIASRTDNGFGSGTEVASVTEPAGYPTGNLPSADMFGARGLQAGLGISQTSLTPEQMSQARGYADRVAQERFRAYMLEHAEQSTAQSGNGVMPFLRAASFQQ</sequence>
<gene>
    <name evidence="2" type="ORF">M3P05_09590</name>
</gene>
<organism evidence="2 3">
    <name type="scientific">Parendozoicomonas callyspongiae</name>
    <dbReference type="NCBI Taxonomy" id="2942213"/>
    <lineage>
        <taxon>Bacteria</taxon>
        <taxon>Pseudomonadati</taxon>
        <taxon>Pseudomonadota</taxon>
        <taxon>Gammaproteobacteria</taxon>
        <taxon>Oceanospirillales</taxon>
        <taxon>Endozoicomonadaceae</taxon>
        <taxon>Parendozoicomonas</taxon>
    </lineage>
</organism>
<evidence type="ECO:0000313" key="3">
    <source>
        <dbReference type="Proteomes" id="UP001203338"/>
    </source>
</evidence>
<protein>
    <submittedName>
        <fullName evidence="2">Sigma-E factor negative regulatory protein</fullName>
    </submittedName>
</protein>
<dbReference type="InterPro" id="IPR052383">
    <property type="entry name" value="Anti-sigma-E_RseA-like"/>
</dbReference>
<keyword evidence="3" id="KW-1185">Reference proteome</keyword>
<dbReference type="PANTHER" id="PTHR38104:SF1">
    <property type="entry name" value="ANTI-SIGMA-E FACTOR RSEA"/>
    <property type="match status" value="1"/>
</dbReference>
<comment type="caution">
    <text evidence="2">The sequence shown here is derived from an EMBL/GenBank/DDBJ whole genome shotgun (WGS) entry which is preliminary data.</text>
</comment>
<dbReference type="SUPFAM" id="SSF89069">
    <property type="entry name" value="N-terminal, cytoplasmic domain of anti-sigmaE factor RseA"/>
    <property type="match status" value="1"/>
</dbReference>
<reference evidence="2 3" key="1">
    <citation type="submission" date="2022-05" db="EMBL/GenBank/DDBJ databases">
        <authorList>
            <person name="Park J.-S."/>
        </authorList>
    </citation>
    <scope>NUCLEOTIDE SEQUENCE [LARGE SCALE GENOMIC DNA]</scope>
    <source>
        <strain evidence="2 3">2012CJ34-2</strain>
    </source>
</reference>
<evidence type="ECO:0000313" key="2">
    <source>
        <dbReference type="EMBL" id="MCL6270185.1"/>
    </source>
</evidence>
<dbReference type="CDD" id="cd16328">
    <property type="entry name" value="RseA_N"/>
    <property type="match status" value="1"/>
</dbReference>
<dbReference type="InterPro" id="IPR005572">
    <property type="entry name" value="Anti-sigma_E_RseA_N"/>
</dbReference>
<dbReference type="InterPro" id="IPR036147">
    <property type="entry name" value="Anti-sigma_E_RseA_N_sf"/>
</dbReference>
<evidence type="ECO:0000259" key="1">
    <source>
        <dbReference type="Pfam" id="PF03872"/>
    </source>
</evidence>
<name>A0ABT0PFN3_9GAMM</name>
<dbReference type="Pfam" id="PF03872">
    <property type="entry name" value="RseA_N"/>
    <property type="match status" value="1"/>
</dbReference>
<dbReference type="Gene3D" id="1.10.10.880">
    <property type="entry name" value="Anti sigma-E protein RseA, N-terminal domain"/>
    <property type="match status" value="1"/>
</dbReference>
<dbReference type="PANTHER" id="PTHR38104">
    <property type="match status" value="1"/>
</dbReference>
<proteinExistence type="predicted"/>
<dbReference type="EMBL" id="JAMFLX010000011">
    <property type="protein sequence ID" value="MCL6270185.1"/>
    <property type="molecule type" value="Genomic_DNA"/>
</dbReference>